<evidence type="ECO:0000313" key="4">
    <source>
        <dbReference type="EMBL" id="MDX8128682.1"/>
    </source>
</evidence>
<dbReference type="Gene3D" id="3.40.50.2300">
    <property type="match status" value="1"/>
</dbReference>
<dbReference type="InterPro" id="IPR036890">
    <property type="entry name" value="HATPase_C_sf"/>
</dbReference>
<dbReference type="InterPro" id="IPR001789">
    <property type="entry name" value="Sig_transdc_resp-reg_receiver"/>
</dbReference>
<keyword evidence="1 2" id="KW-0597">Phosphoprotein</keyword>
<gene>
    <name evidence="4" type="ORF">QLH52_15410</name>
</gene>
<evidence type="ECO:0000313" key="5">
    <source>
        <dbReference type="Proteomes" id="UP001284537"/>
    </source>
</evidence>
<dbReference type="RefSeq" id="WP_319962154.1">
    <property type="nucleotide sequence ID" value="NZ_JAXARY010000014.1"/>
</dbReference>
<dbReference type="InterPro" id="IPR050595">
    <property type="entry name" value="Bact_response_regulator"/>
</dbReference>
<dbReference type="SUPFAM" id="SSF52172">
    <property type="entry name" value="CheY-like"/>
    <property type="match status" value="1"/>
</dbReference>
<dbReference type="Proteomes" id="UP001284537">
    <property type="component" value="Unassembled WGS sequence"/>
</dbReference>
<dbReference type="PROSITE" id="PS50110">
    <property type="entry name" value="RESPONSE_REGULATORY"/>
    <property type="match status" value="1"/>
</dbReference>
<dbReference type="EMBL" id="JAXARY010000014">
    <property type="protein sequence ID" value="MDX8128682.1"/>
    <property type="molecule type" value="Genomic_DNA"/>
</dbReference>
<proteinExistence type="predicted"/>
<dbReference type="Gene3D" id="3.30.565.10">
    <property type="entry name" value="Histidine kinase-like ATPase, C-terminal domain"/>
    <property type="match status" value="1"/>
</dbReference>
<comment type="caution">
    <text evidence="4">The sequence shown here is derived from an EMBL/GenBank/DDBJ whole genome shotgun (WGS) entry which is preliminary data.</text>
</comment>
<name>A0ABU4UII2_9GAMM</name>
<evidence type="ECO:0000256" key="2">
    <source>
        <dbReference type="PROSITE-ProRule" id="PRU00169"/>
    </source>
</evidence>
<feature type="modified residue" description="4-aspartylphosphate" evidence="2">
    <location>
        <position position="61"/>
    </location>
</feature>
<dbReference type="PANTHER" id="PTHR44591">
    <property type="entry name" value="STRESS RESPONSE REGULATOR PROTEIN 1"/>
    <property type="match status" value="1"/>
</dbReference>
<accession>A0ABU4UII2</accession>
<protein>
    <submittedName>
        <fullName evidence="4">Response regulator</fullName>
    </submittedName>
</protein>
<keyword evidence="5" id="KW-1185">Reference proteome</keyword>
<dbReference type="PANTHER" id="PTHR44591:SF3">
    <property type="entry name" value="RESPONSE REGULATORY DOMAIN-CONTAINING PROTEIN"/>
    <property type="match status" value="1"/>
</dbReference>
<dbReference type="InterPro" id="IPR011006">
    <property type="entry name" value="CheY-like_superfamily"/>
</dbReference>
<dbReference type="Pfam" id="PF00072">
    <property type="entry name" value="Response_reg"/>
    <property type="match status" value="1"/>
</dbReference>
<sequence length="303" mass="33825">MKSNSDYKASILIADDVKLMRDILRTYLQSAGYEVQSAEDGLEAWQMLNSSEKPFDIVVTDRNMPQMDGMALLAKIKADPRFSDLPVIFQTGESSRESIVEGIQAGVYHYLTKPYDEKILLAFVAAALEDSRRHKTLRTRISNKKVALGLLRKAEFSFRTLSEVNGLTALLTGLSCNPEKVATGLSELLLNAVEHGNLGISYQEKTELVGQGCWREEIERRLGLPEYKNKFVQVKIVRTPTQTIFTIKDQGKGFDPSPYLDFSPERASDLHGRGIALSRMLSFDSLEYLGNGNQVIATVNLPT</sequence>
<dbReference type="SUPFAM" id="SSF55874">
    <property type="entry name" value="ATPase domain of HSP90 chaperone/DNA topoisomerase II/histidine kinase"/>
    <property type="match status" value="1"/>
</dbReference>
<dbReference type="Pfam" id="PF13581">
    <property type="entry name" value="HATPase_c_2"/>
    <property type="match status" value="1"/>
</dbReference>
<evidence type="ECO:0000259" key="3">
    <source>
        <dbReference type="PROSITE" id="PS50110"/>
    </source>
</evidence>
<dbReference type="SMART" id="SM00448">
    <property type="entry name" value="REC"/>
    <property type="match status" value="1"/>
</dbReference>
<organism evidence="4 5">
    <name type="scientific">Methylomonas defluvii</name>
    <dbReference type="NCBI Taxonomy" id="3045149"/>
    <lineage>
        <taxon>Bacteria</taxon>
        <taxon>Pseudomonadati</taxon>
        <taxon>Pseudomonadota</taxon>
        <taxon>Gammaproteobacteria</taxon>
        <taxon>Methylococcales</taxon>
        <taxon>Methylococcaceae</taxon>
        <taxon>Methylomonas</taxon>
    </lineage>
</organism>
<evidence type="ECO:0000256" key="1">
    <source>
        <dbReference type="ARBA" id="ARBA00022553"/>
    </source>
</evidence>
<feature type="domain" description="Response regulatory" evidence="3">
    <location>
        <begin position="10"/>
        <end position="128"/>
    </location>
</feature>
<reference evidence="4 5" key="1">
    <citation type="submission" date="2023-11" db="EMBL/GenBank/DDBJ databases">
        <authorList>
            <person name="Ouyang M.-Y."/>
        </authorList>
    </citation>
    <scope>NUCLEOTIDE SEQUENCE [LARGE SCALE GENOMIC DNA]</scope>
    <source>
        <strain evidence="4 5">OY6</strain>
    </source>
</reference>
<dbReference type="CDD" id="cd16936">
    <property type="entry name" value="HATPase_RsbW-like"/>
    <property type="match status" value="1"/>
</dbReference>
<dbReference type="InterPro" id="IPR003594">
    <property type="entry name" value="HATPase_dom"/>
</dbReference>